<proteinExistence type="predicted"/>
<feature type="transmembrane region" description="Helical" evidence="1">
    <location>
        <begin position="517"/>
        <end position="535"/>
    </location>
</feature>
<keyword evidence="1" id="KW-0472">Membrane</keyword>
<protein>
    <submittedName>
        <fullName evidence="2">Uncharacterized protein</fullName>
    </submittedName>
</protein>
<dbReference type="EMBL" id="MLAK01000998">
    <property type="protein sequence ID" value="OHS99572.1"/>
    <property type="molecule type" value="Genomic_DNA"/>
</dbReference>
<dbReference type="RefSeq" id="XP_068352709.1">
    <property type="nucleotide sequence ID" value="XM_068509374.1"/>
</dbReference>
<gene>
    <name evidence="2" type="ORF">TRFO_33938</name>
</gene>
<organism evidence="2 3">
    <name type="scientific">Tritrichomonas foetus</name>
    <dbReference type="NCBI Taxonomy" id="1144522"/>
    <lineage>
        <taxon>Eukaryota</taxon>
        <taxon>Metamonada</taxon>
        <taxon>Parabasalia</taxon>
        <taxon>Tritrichomonadida</taxon>
        <taxon>Tritrichomonadidae</taxon>
        <taxon>Tritrichomonas</taxon>
    </lineage>
</organism>
<name>A0A1J4JQQ3_9EUKA</name>
<dbReference type="Proteomes" id="UP000179807">
    <property type="component" value="Unassembled WGS sequence"/>
</dbReference>
<evidence type="ECO:0000256" key="1">
    <source>
        <dbReference type="SAM" id="Phobius"/>
    </source>
</evidence>
<dbReference type="VEuPathDB" id="TrichDB:TRFO_33938"/>
<dbReference type="OrthoDB" id="10661363at2759"/>
<keyword evidence="3" id="KW-1185">Reference proteome</keyword>
<comment type="caution">
    <text evidence="2">The sequence shown here is derived from an EMBL/GenBank/DDBJ whole genome shotgun (WGS) entry which is preliminary data.</text>
</comment>
<evidence type="ECO:0000313" key="3">
    <source>
        <dbReference type="Proteomes" id="UP000179807"/>
    </source>
</evidence>
<dbReference type="AlphaFoldDB" id="A0A1J4JQQ3"/>
<reference evidence="2" key="1">
    <citation type="submission" date="2016-10" db="EMBL/GenBank/DDBJ databases">
        <authorList>
            <person name="Benchimol M."/>
            <person name="Almeida L.G."/>
            <person name="Vasconcelos A.T."/>
            <person name="Perreira-Neves A."/>
            <person name="Rosa I.A."/>
            <person name="Tasca T."/>
            <person name="Bogo M.R."/>
            <person name="de Souza W."/>
        </authorList>
    </citation>
    <scope>NUCLEOTIDE SEQUENCE [LARGE SCALE GENOMIC DNA]</scope>
    <source>
        <strain evidence="2">K</strain>
    </source>
</reference>
<keyword evidence="1" id="KW-1133">Transmembrane helix</keyword>
<evidence type="ECO:0000313" key="2">
    <source>
        <dbReference type="EMBL" id="OHS99572.1"/>
    </source>
</evidence>
<sequence>MKKVLVRYPIARNQTKKRKFTVACTTKGTVLRTYIGQHLPKFRDELYFLVLQALDGHFSFLDESKPLTEISPAKKIRLHLILQSCEVSVFSYPFSKSPTTYTIDLKEPVSQNISEIRKNDPQNNSSNYFFAFTPKNDLPRACANSLPLIFQGWTPDDPLYLLRRCEAVDLLDETINNIEMIFEYCKMAVSLKLCCFKIVQWASLACLQCISEGNDLKHFTIQQLLHSYIPNYIHNDPTIISFLENTKPQYRKKISSHEAMKEYSEICIKHGITFCFIDRAKFQPLDVNNKKLKLAMYRFIYISPYAIAITKDFGATFICSETISNIRNVLFDGIFILILFESGDKWRIRSFKTARQLLANLEEMRKLAPRKNISFEISRLPLIDEDDLENDIENEFENDIENKLATDFERSGITYVSDDESDDSSLMEDQMFGVNSYTSNMSIITGDLQPGISKIVIPMSKIGDEPYSPSDEMYRDMKIIEELKLPENDDDYRNYETVPDINWLLDSDSIFSLSQQPVRIIVGLIIALMASVVAFKRF</sequence>
<accession>A0A1J4JQQ3</accession>
<keyword evidence="1" id="KW-0812">Transmembrane</keyword>
<dbReference type="GeneID" id="94844078"/>